<proteinExistence type="predicted"/>
<evidence type="ECO:0008006" key="3">
    <source>
        <dbReference type="Google" id="ProtNLM"/>
    </source>
</evidence>
<dbReference type="PATRIC" id="fig|361183.4.peg.2736"/>
<keyword evidence="2" id="KW-1185">Reference proteome</keyword>
<evidence type="ECO:0000313" key="2">
    <source>
        <dbReference type="Proteomes" id="UP000057938"/>
    </source>
</evidence>
<sequence>MTQGAALRLSAALGAALLLQGCVAAAIPVVAGGALAGRSTIAKPKAQEVAPAPTPALPAVAEQLEQPEVRIAETAAPAIAQPAGVEPGLMAPIRARGGFEDFLEYAFTHSATPAPGELQQSAILRDPAALDGERIPCGMEDAAVIIDLDPADGVFTPARATSGLAGMADMLANLRANGVKIAWVSGLSALEAGAVRSALERSMLDPKGDDTLLLMRYGDDRKQTRRNEFAAEHCVLAIAGDAPTDFDELYEFIIDPANATALEALYGDGWFITPPVLSEE</sequence>
<reference evidence="1 2" key="1">
    <citation type="submission" date="2015-09" db="EMBL/GenBank/DDBJ databases">
        <title>Complete genome sequence of a benzo[a]pyrene-degrading bacterium Altererythrobacter epoxidivorans CGMCC 1.7731T.</title>
        <authorList>
            <person name="Li Z."/>
            <person name="Cheng H."/>
            <person name="Huo Y."/>
            <person name="Xu X."/>
        </authorList>
    </citation>
    <scope>NUCLEOTIDE SEQUENCE [LARGE SCALE GENOMIC DNA]</scope>
    <source>
        <strain evidence="1 2">CGMCC 1.7731</strain>
    </source>
</reference>
<dbReference type="Proteomes" id="UP000057938">
    <property type="component" value="Chromosome"/>
</dbReference>
<organism evidence="1 2">
    <name type="scientific">Altererythrobacter epoxidivorans</name>
    <dbReference type="NCBI Taxonomy" id="361183"/>
    <lineage>
        <taxon>Bacteria</taxon>
        <taxon>Pseudomonadati</taxon>
        <taxon>Pseudomonadota</taxon>
        <taxon>Alphaproteobacteria</taxon>
        <taxon>Sphingomonadales</taxon>
        <taxon>Erythrobacteraceae</taxon>
        <taxon>Altererythrobacter</taxon>
    </lineage>
</organism>
<dbReference type="EMBL" id="CP012669">
    <property type="protein sequence ID" value="ALE18054.1"/>
    <property type="molecule type" value="Genomic_DNA"/>
</dbReference>
<dbReference type="Gene3D" id="3.40.50.1000">
    <property type="entry name" value="HAD superfamily/HAD-like"/>
    <property type="match status" value="1"/>
</dbReference>
<dbReference type="STRING" id="361183.AMC99_02783"/>
<dbReference type="OrthoDB" id="193314at2"/>
<dbReference type="AlphaFoldDB" id="A0A0M4LX62"/>
<protein>
    <recommendedName>
        <fullName evidence="3">Acid phosphatase</fullName>
    </recommendedName>
</protein>
<dbReference type="KEGG" id="aep:AMC99_02783"/>
<evidence type="ECO:0000313" key="1">
    <source>
        <dbReference type="EMBL" id="ALE18054.1"/>
    </source>
</evidence>
<accession>A0A0M4LX62</accession>
<dbReference type="RefSeq" id="WP_061927387.1">
    <property type="nucleotide sequence ID" value="NZ_CP012669.1"/>
</dbReference>
<gene>
    <name evidence="1" type="ORF">AMC99_02783</name>
</gene>
<dbReference type="InterPro" id="IPR023214">
    <property type="entry name" value="HAD_sf"/>
</dbReference>
<name>A0A0M4LX62_9SPHN</name>